<gene>
    <name evidence="12" type="ORF">BOX37_12975</name>
</gene>
<dbReference type="OrthoDB" id="4284283at2"/>
<dbReference type="InterPro" id="IPR001753">
    <property type="entry name" value="Enoyl-CoA_hydra/iso"/>
</dbReference>
<comment type="catalytic activity">
    <reaction evidence="7">
        <text>a (3S)-3-hydroxyacyl-CoA = a (2E)-enoyl-CoA + H2O</text>
        <dbReference type="Rhea" id="RHEA:16105"/>
        <dbReference type="ChEBI" id="CHEBI:15377"/>
        <dbReference type="ChEBI" id="CHEBI:57318"/>
        <dbReference type="ChEBI" id="CHEBI:58856"/>
        <dbReference type="EC" id="4.2.1.17"/>
    </reaction>
</comment>
<evidence type="ECO:0000256" key="11">
    <source>
        <dbReference type="RuleBase" id="RU003707"/>
    </source>
</evidence>
<keyword evidence="4" id="KW-0276">Fatty acid metabolism</keyword>
<comment type="catalytic activity">
    <reaction evidence="8">
        <text>a 4-saturated-(3S)-3-hydroxyacyl-CoA = a (3E)-enoyl-CoA + H2O</text>
        <dbReference type="Rhea" id="RHEA:20724"/>
        <dbReference type="ChEBI" id="CHEBI:15377"/>
        <dbReference type="ChEBI" id="CHEBI:58521"/>
        <dbReference type="ChEBI" id="CHEBI:137480"/>
        <dbReference type="EC" id="4.2.1.17"/>
    </reaction>
</comment>
<comment type="similarity">
    <text evidence="2 11">Belongs to the enoyl-CoA hydratase/isomerase family.</text>
</comment>
<dbReference type="EMBL" id="CP018082">
    <property type="protein sequence ID" value="APE34714.1"/>
    <property type="molecule type" value="Genomic_DNA"/>
</dbReference>
<dbReference type="Gene3D" id="3.90.226.10">
    <property type="entry name" value="2-enoyl-CoA Hydratase, Chain A, domain 1"/>
    <property type="match status" value="1"/>
</dbReference>
<dbReference type="InterPro" id="IPR018376">
    <property type="entry name" value="Enoyl-CoA_hyd/isom_CS"/>
</dbReference>
<organism evidence="12 13">
    <name type="scientific">Nocardia mangyaensis</name>
    <dbReference type="NCBI Taxonomy" id="2213200"/>
    <lineage>
        <taxon>Bacteria</taxon>
        <taxon>Bacillati</taxon>
        <taxon>Actinomycetota</taxon>
        <taxon>Actinomycetes</taxon>
        <taxon>Mycobacteriales</taxon>
        <taxon>Nocardiaceae</taxon>
        <taxon>Nocardia</taxon>
    </lineage>
</organism>
<evidence type="ECO:0000256" key="3">
    <source>
        <dbReference type="ARBA" id="ARBA00012076"/>
    </source>
</evidence>
<reference evidence="12" key="1">
    <citation type="submission" date="2016-11" db="EMBL/GenBank/DDBJ databases">
        <authorList>
            <person name="Jaros S."/>
            <person name="Januszkiewicz K."/>
            <person name="Wedrychowicz H."/>
        </authorList>
    </citation>
    <scope>NUCLEOTIDE SEQUENCE [LARGE SCALE GENOMIC DNA]</scope>
    <source>
        <strain evidence="12">Y48</strain>
    </source>
</reference>
<name>A0A1J0VRS6_9NOCA</name>
<dbReference type="EC" id="4.2.1.17" evidence="3"/>
<protein>
    <recommendedName>
        <fullName evidence="9">Probable enoyl-CoA hydratase EchA17</fullName>
        <ecNumber evidence="3">4.2.1.17</ecNumber>
    </recommendedName>
    <alternativeName>
        <fullName evidence="10">Probable enoyl-CoA hydratase echA17</fullName>
    </alternativeName>
</protein>
<keyword evidence="13" id="KW-1185">Reference proteome</keyword>
<evidence type="ECO:0000256" key="4">
    <source>
        <dbReference type="ARBA" id="ARBA00022832"/>
    </source>
</evidence>
<keyword evidence="6" id="KW-0456">Lyase</keyword>
<dbReference type="RefSeq" id="WP_071927897.1">
    <property type="nucleotide sequence ID" value="NZ_CP018082.1"/>
</dbReference>
<dbReference type="InterPro" id="IPR029045">
    <property type="entry name" value="ClpP/crotonase-like_dom_sf"/>
</dbReference>
<dbReference type="AlphaFoldDB" id="A0A1J0VRS6"/>
<dbReference type="PROSITE" id="PS00166">
    <property type="entry name" value="ENOYL_COA_HYDRATASE"/>
    <property type="match status" value="1"/>
</dbReference>
<comment type="function">
    <text evidence="1">Could possibly oxidize fatty acids using specific components.</text>
</comment>
<evidence type="ECO:0000256" key="6">
    <source>
        <dbReference type="ARBA" id="ARBA00023239"/>
    </source>
</evidence>
<dbReference type="Gene3D" id="1.10.12.10">
    <property type="entry name" value="Lyase 2-enoyl-coa Hydratase, Chain A, domain 2"/>
    <property type="match status" value="1"/>
</dbReference>
<dbReference type="SUPFAM" id="SSF52096">
    <property type="entry name" value="ClpP/crotonase"/>
    <property type="match status" value="1"/>
</dbReference>
<evidence type="ECO:0000256" key="8">
    <source>
        <dbReference type="ARBA" id="ARBA00023717"/>
    </source>
</evidence>
<evidence type="ECO:0000256" key="7">
    <source>
        <dbReference type="ARBA" id="ARBA00023709"/>
    </source>
</evidence>
<proteinExistence type="inferred from homology"/>
<keyword evidence="5" id="KW-0443">Lipid metabolism</keyword>
<dbReference type="InterPro" id="IPR014748">
    <property type="entry name" value="Enoyl-CoA_hydra_C"/>
</dbReference>
<evidence type="ECO:0000256" key="1">
    <source>
        <dbReference type="ARBA" id="ARBA00002994"/>
    </source>
</evidence>
<dbReference type="GO" id="GO:0006635">
    <property type="term" value="P:fatty acid beta-oxidation"/>
    <property type="evidence" value="ECO:0007669"/>
    <property type="project" value="TreeGrafter"/>
</dbReference>
<dbReference type="KEGG" id="nsl:BOX37_12975"/>
<dbReference type="FunFam" id="3.90.226.10:FF:000009">
    <property type="entry name" value="Carnitinyl-CoA dehydratase"/>
    <property type="match status" value="1"/>
</dbReference>
<evidence type="ECO:0000256" key="9">
    <source>
        <dbReference type="ARBA" id="ARBA00039456"/>
    </source>
</evidence>
<dbReference type="CDD" id="cd06558">
    <property type="entry name" value="crotonase-like"/>
    <property type="match status" value="1"/>
</dbReference>
<evidence type="ECO:0000256" key="2">
    <source>
        <dbReference type="ARBA" id="ARBA00005254"/>
    </source>
</evidence>
<dbReference type="NCBIfam" id="NF006100">
    <property type="entry name" value="PRK08252.1"/>
    <property type="match status" value="1"/>
</dbReference>
<evidence type="ECO:0000313" key="13">
    <source>
        <dbReference type="Proteomes" id="UP000183810"/>
    </source>
</evidence>
<evidence type="ECO:0000313" key="12">
    <source>
        <dbReference type="EMBL" id="APE34714.1"/>
    </source>
</evidence>
<sequence>MESQTESTSEPVLLQERHGHKLVLTLNRPAAMNAMNAELSGALGDALEEAEHDPSVWVIILTGAGDRSFCAGVDLKATARGESTHASQEAFDKWHFGGFVKHVVSKPIIAAVNGFALGGGTEIALASDLVVAADTATFGLPEVKRGLLAGAGGTFRLPQQLPKKIAMEILLTGDPLSAERARDLGLVNRVVTRARLVEAALELADRICVNAPLSVQATKRMALGIDGDWIAADEEHWERSKREFAELRKTADYREGPRAFAEKREPNWQGQ</sequence>
<accession>A0A1J0VRS6</accession>
<dbReference type="GO" id="GO:0004300">
    <property type="term" value="F:enoyl-CoA hydratase activity"/>
    <property type="evidence" value="ECO:0007669"/>
    <property type="project" value="UniProtKB-EC"/>
</dbReference>
<evidence type="ECO:0000256" key="10">
    <source>
        <dbReference type="ARBA" id="ARBA00073436"/>
    </source>
</evidence>
<dbReference type="Pfam" id="PF00378">
    <property type="entry name" value="ECH_1"/>
    <property type="match status" value="1"/>
</dbReference>
<evidence type="ECO:0000256" key="5">
    <source>
        <dbReference type="ARBA" id="ARBA00023098"/>
    </source>
</evidence>
<dbReference type="PANTHER" id="PTHR11941">
    <property type="entry name" value="ENOYL-COA HYDRATASE-RELATED"/>
    <property type="match status" value="1"/>
</dbReference>
<dbReference type="PANTHER" id="PTHR11941:SF169">
    <property type="entry name" value="(7AS)-7A-METHYL-1,5-DIOXO-2,3,5,6,7,7A-HEXAHYDRO-1H-INDENE-CARBOXYL-COA HYDROLASE"/>
    <property type="match status" value="1"/>
</dbReference>
<dbReference type="Proteomes" id="UP000183810">
    <property type="component" value="Chromosome"/>
</dbReference>